<evidence type="ECO:0000259" key="2">
    <source>
        <dbReference type="Pfam" id="PF12774"/>
    </source>
</evidence>
<dbReference type="GO" id="GO:0051959">
    <property type="term" value="F:dynein light intermediate chain binding"/>
    <property type="evidence" value="ECO:0007669"/>
    <property type="project" value="InterPro"/>
</dbReference>
<keyword evidence="4" id="KW-1185">Reference proteome</keyword>
<feature type="domain" description="Dynein heavy chain hydrolytic ATP-binding dynein motor region" evidence="2">
    <location>
        <begin position="1"/>
        <end position="72"/>
    </location>
</feature>
<dbReference type="AlphaFoldDB" id="A0A8C3TEH5"/>
<feature type="region of interest" description="Disordered" evidence="1">
    <location>
        <begin position="206"/>
        <end position="225"/>
    </location>
</feature>
<dbReference type="SUPFAM" id="SSF52540">
    <property type="entry name" value="P-loop containing nucleoside triphosphate hydrolases"/>
    <property type="match status" value="1"/>
</dbReference>
<evidence type="ECO:0000313" key="4">
    <source>
        <dbReference type="Proteomes" id="UP000694403"/>
    </source>
</evidence>
<dbReference type="Gene3D" id="3.40.50.300">
    <property type="entry name" value="P-loop containing nucleotide triphosphate hydrolases"/>
    <property type="match status" value="1"/>
</dbReference>
<dbReference type="InterPro" id="IPR027417">
    <property type="entry name" value="P-loop_NTPase"/>
</dbReference>
<dbReference type="GO" id="GO:0030286">
    <property type="term" value="C:dynein complex"/>
    <property type="evidence" value="ECO:0007669"/>
    <property type="project" value="InterPro"/>
</dbReference>
<dbReference type="PANTHER" id="PTHR22878">
    <property type="entry name" value="DYNEIN HEAVY CHAIN 6, AXONEMAL-LIKE-RELATED"/>
    <property type="match status" value="1"/>
</dbReference>
<accession>A0A8C3TEH5</accession>
<evidence type="ECO:0000313" key="3">
    <source>
        <dbReference type="Ensembl" id="ENSCSRP00000026679.1"/>
    </source>
</evidence>
<dbReference type="GO" id="GO:0045505">
    <property type="term" value="F:dynein intermediate chain binding"/>
    <property type="evidence" value="ECO:0007669"/>
    <property type="project" value="InterPro"/>
</dbReference>
<evidence type="ECO:0000256" key="1">
    <source>
        <dbReference type="SAM" id="MobiDB-lite"/>
    </source>
</evidence>
<dbReference type="PANTHER" id="PTHR22878:SF72">
    <property type="entry name" value="DYNEIN HEAVY CHAIN 3, AXONEMAL"/>
    <property type="match status" value="1"/>
</dbReference>
<name>A0A8C3TEH5_CHESE</name>
<dbReference type="GO" id="GO:0005524">
    <property type="term" value="F:ATP binding"/>
    <property type="evidence" value="ECO:0007669"/>
    <property type="project" value="InterPro"/>
</dbReference>
<proteinExistence type="predicted"/>
<reference evidence="3" key="1">
    <citation type="submission" date="2025-08" db="UniProtKB">
        <authorList>
            <consortium name="Ensembl"/>
        </authorList>
    </citation>
    <scope>IDENTIFICATION</scope>
</reference>
<protein>
    <recommendedName>
        <fullName evidence="2">Dynein heavy chain hydrolytic ATP-binding dynein motor region domain-containing protein</fullName>
    </recommendedName>
</protein>
<sequence>IPLFDSIISDLFPRVVLPTPDHGILDVSIREIMQKMNLQLVLWYIKKIIQSYKIMLVRPGFMLVGSPVGGKTSALKVLAGVLEQLEAKGLMDEHRVEYVFIRPKAITMEQLYGRFDPVSHEWSDGVLVNMCQKHATSLTKGRKWGIFDVPVASIWIQIMNTCPNDNNIGEIIQMNLEQAFPATVMPLYPINIIVLSHDTADLSLEQLPTSGNKTKGKTDQPVTDE</sequence>
<dbReference type="Proteomes" id="UP000694403">
    <property type="component" value="Unplaced"/>
</dbReference>
<dbReference type="Pfam" id="PF12774">
    <property type="entry name" value="AAA_6"/>
    <property type="match status" value="1"/>
</dbReference>
<dbReference type="GO" id="GO:0007018">
    <property type="term" value="P:microtubule-based movement"/>
    <property type="evidence" value="ECO:0007669"/>
    <property type="project" value="InterPro"/>
</dbReference>
<organism evidence="3 4">
    <name type="scientific">Chelydra serpentina</name>
    <name type="common">Snapping turtle</name>
    <name type="synonym">Testudo serpentina</name>
    <dbReference type="NCBI Taxonomy" id="8475"/>
    <lineage>
        <taxon>Eukaryota</taxon>
        <taxon>Metazoa</taxon>
        <taxon>Chordata</taxon>
        <taxon>Craniata</taxon>
        <taxon>Vertebrata</taxon>
        <taxon>Euteleostomi</taxon>
        <taxon>Archelosauria</taxon>
        <taxon>Testudinata</taxon>
        <taxon>Testudines</taxon>
        <taxon>Cryptodira</taxon>
        <taxon>Durocryptodira</taxon>
        <taxon>Americhelydia</taxon>
        <taxon>Chelydroidea</taxon>
        <taxon>Chelydridae</taxon>
        <taxon>Chelydra</taxon>
    </lineage>
</organism>
<reference evidence="3" key="2">
    <citation type="submission" date="2025-09" db="UniProtKB">
        <authorList>
            <consortium name="Ensembl"/>
        </authorList>
    </citation>
    <scope>IDENTIFICATION</scope>
</reference>
<dbReference type="InterPro" id="IPR026983">
    <property type="entry name" value="DHC"/>
</dbReference>
<dbReference type="InterPro" id="IPR035699">
    <property type="entry name" value="AAA_6"/>
</dbReference>
<dbReference type="Ensembl" id="ENSCSRT00000027792.1">
    <property type="protein sequence ID" value="ENSCSRP00000026679.1"/>
    <property type="gene ID" value="ENSCSRG00000019824.1"/>
</dbReference>